<keyword evidence="1" id="KW-0732">Signal</keyword>
<accession>B5YLW6</accession>
<dbReference type="Proteomes" id="UP000001449">
    <property type="component" value="Chromosome 18"/>
</dbReference>
<proteinExistence type="predicted"/>
<evidence type="ECO:0000313" key="2">
    <source>
        <dbReference type="EMBL" id="ACI64148.1"/>
    </source>
</evidence>
<evidence type="ECO:0000313" key="3">
    <source>
        <dbReference type="Proteomes" id="UP000001449"/>
    </source>
</evidence>
<sequence>MKSITLIVATAVVWLSYAWCVNSLLTTHHVDTPLCNHNGCRQMQNRQTLMEMHNHHVDEDDSIHFAEERRPTNIRNHNKKSLSNTIISRRASLAAFVATTSSLASILSAYATDASSLDQQYTTATIQQAQQQSDNIRPSISIPLHYEPSLSAYTISYTVGNSKFGAIIDTGSPFLVVPQTSCRPDYPWGCFRPNESRPATGLKPTRERFDGNEGWVEWREGEFSFNELMITTSASLAATSSLALLFPQSSSMTFGVISESLMDGPGGVFLGLVKDTDSWIRPSFLGQSNVSAFSVDLRQREGTSKSLTLYGAGDGNNQRDFPNSDYAISMVRDLNKRYGDPTIHYSAIASSITVNGSKLASTSRRNKVYVIFDTGCSGMAICPDLFDEQYTLARSQKAKSVWGDVSIELDTKSGEKVELNARRPITTPLGSDRPWGKKLDGHLIVLGLAFLEGMKMTVDIDRKNVWFEE</sequence>
<reference evidence="2 3" key="2">
    <citation type="journal article" date="2008" name="Nature">
        <title>The Phaeodactylum genome reveals the evolutionary history of diatom genomes.</title>
        <authorList>
            <person name="Bowler C."/>
            <person name="Allen A.E."/>
            <person name="Badger J.H."/>
            <person name="Grimwood J."/>
            <person name="Jabbari K."/>
            <person name="Kuo A."/>
            <person name="Maheswari U."/>
            <person name="Martens C."/>
            <person name="Maumus F."/>
            <person name="Otillar R.P."/>
            <person name="Rayko E."/>
            <person name="Salamov A."/>
            <person name="Vandepoele K."/>
            <person name="Beszteri B."/>
            <person name="Gruber A."/>
            <person name="Heijde M."/>
            <person name="Katinka M."/>
            <person name="Mock T."/>
            <person name="Valentin K."/>
            <person name="Verret F."/>
            <person name="Berges J.A."/>
            <person name="Brownlee C."/>
            <person name="Cadoret J.P."/>
            <person name="Chiovitti A."/>
            <person name="Choi C.J."/>
            <person name="Coesel S."/>
            <person name="De Martino A."/>
            <person name="Detter J.C."/>
            <person name="Durkin C."/>
            <person name="Falciatore A."/>
            <person name="Fournet J."/>
            <person name="Haruta M."/>
            <person name="Huysman M.J."/>
            <person name="Jenkins B.D."/>
            <person name="Jiroutova K."/>
            <person name="Jorgensen R.E."/>
            <person name="Joubert Y."/>
            <person name="Kaplan A."/>
            <person name="Kroger N."/>
            <person name="Kroth P.G."/>
            <person name="La Roche J."/>
            <person name="Lindquist E."/>
            <person name="Lommer M."/>
            <person name="Martin-Jezequel V."/>
            <person name="Lopez P.J."/>
            <person name="Lucas S."/>
            <person name="Mangogna M."/>
            <person name="McGinnis K."/>
            <person name="Medlin L.K."/>
            <person name="Montsant A."/>
            <person name="Oudot-Le Secq M.P."/>
            <person name="Napoli C."/>
            <person name="Obornik M."/>
            <person name="Parker M.S."/>
            <person name="Petit J.L."/>
            <person name="Porcel B.M."/>
            <person name="Poulsen N."/>
            <person name="Robison M."/>
            <person name="Rychlewski L."/>
            <person name="Rynearson T.A."/>
            <person name="Schmutz J."/>
            <person name="Shapiro H."/>
            <person name="Siaut M."/>
            <person name="Stanley M."/>
            <person name="Sussman M.R."/>
            <person name="Taylor A.R."/>
            <person name="Vardi A."/>
            <person name="von Dassow P."/>
            <person name="Vyverman W."/>
            <person name="Willis A."/>
            <person name="Wyrwicz L.S."/>
            <person name="Rokhsar D.S."/>
            <person name="Weissenbach J."/>
            <person name="Armbrust E.V."/>
            <person name="Green B.R."/>
            <person name="Van de Peer Y."/>
            <person name="Grigoriev I.V."/>
        </authorList>
    </citation>
    <scope>NUCLEOTIDE SEQUENCE [LARGE SCALE GENOMIC DNA]</scope>
    <source>
        <strain evidence="2 3">CCMP1335</strain>
    </source>
</reference>
<name>B5YLW6_THAPS</name>
<dbReference type="EMBL" id="CP001159">
    <property type="protein sequence ID" value="ACI64148.1"/>
    <property type="molecule type" value="Genomic_DNA"/>
</dbReference>
<keyword evidence="3" id="KW-1185">Reference proteome</keyword>
<dbReference type="GeneID" id="7444778"/>
<dbReference type="Gene3D" id="2.40.70.10">
    <property type="entry name" value="Acid Proteases"/>
    <property type="match status" value="1"/>
</dbReference>
<dbReference type="RefSeq" id="XP_002295431.1">
    <property type="nucleotide sequence ID" value="XM_002295395.1"/>
</dbReference>
<dbReference type="PaxDb" id="35128-Thaps269948"/>
<dbReference type="KEGG" id="tps:THAPS_269948"/>
<dbReference type="eggNOG" id="ENOG502S3QI">
    <property type="taxonomic scope" value="Eukaryota"/>
</dbReference>
<gene>
    <name evidence="2" type="ORF">THAPS_269948</name>
</gene>
<dbReference type="GO" id="GO:0004190">
    <property type="term" value="F:aspartic-type endopeptidase activity"/>
    <property type="evidence" value="ECO:0007669"/>
    <property type="project" value="InterPro"/>
</dbReference>
<protein>
    <recommendedName>
        <fullName evidence="4">Peptidase A1 domain-containing protein</fullName>
    </recommendedName>
</protein>
<dbReference type="OMA" id="VRYAIGD"/>
<feature type="chain" id="PRO_5002839132" description="Peptidase A1 domain-containing protein" evidence="1">
    <location>
        <begin position="21"/>
        <end position="469"/>
    </location>
</feature>
<dbReference type="SUPFAM" id="SSF50630">
    <property type="entry name" value="Acid proteases"/>
    <property type="match status" value="1"/>
</dbReference>
<dbReference type="HOGENOM" id="CLU_583319_0_0_1"/>
<feature type="signal peptide" evidence="1">
    <location>
        <begin position="1"/>
        <end position="20"/>
    </location>
</feature>
<dbReference type="AlphaFoldDB" id="B5YLW6"/>
<dbReference type="PROSITE" id="PS00141">
    <property type="entry name" value="ASP_PROTEASE"/>
    <property type="match status" value="1"/>
</dbReference>
<reference evidence="2 3" key="1">
    <citation type="journal article" date="2004" name="Science">
        <title>The genome of the diatom Thalassiosira pseudonana: ecology, evolution, and metabolism.</title>
        <authorList>
            <person name="Armbrust E.V."/>
            <person name="Berges J.A."/>
            <person name="Bowler C."/>
            <person name="Green B.R."/>
            <person name="Martinez D."/>
            <person name="Putnam N.H."/>
            <person name="Zhou S."/>
            <person name="Allen A.E."/>
            <person name="Apt K.E."/>
            <person name="Bechner M."/>
            <person name="Brzezinski M.A."/>
            <person name="Chaal B.K."/>
            <person name="Chiovitti A."/>
            <person name="Davis A.K."/>
            <person name="Demarest M.S."/>
            <person name="Detter J.C."/>
            <person name="Glavina T."/>
            <person name="Goodstein D."/>
            <person name="Hadi M.Z."/>
            <person name="Hellsten U."/>
            <person name="Hildebrand M."/>
            <person name="Jenkins B.D."/>
            <person name="Jurka J."/>
            <person name="Kapitonov V.V."/>
            <person name="Kroger N."/>
            <person name="Lau W.W."/>
            <person name="Lane T.W."/>
            <person name="Larimer F.W."/>
            <person name="Lippmeier J.C."/>
            <person name="Lucas S."/>
            <person name="Medina M."/>
            <person name="Montsant A."/>
            <person name="Obornik M."/>
            <person name="Parker M.S."/>
            <person name="Palenik B."/>
            <person name="Pazour G.J."/>
            <person name="Richardson P.M."/>
            <person name="Rynearson T.A."/>
            <person name="Saito M.A."/>
            <person name="Schwartz D.C."/>
            <person name="Thamatrakoln K."/>
            <person name="Valentin K."/>
            <person name="Vardi A."/>
            <person name="Wilkerson F.P."/>
            <person name="Rokhsar D.S."/>
        </authorList>
    </citation>
    <scope>NUCLEOTIDE SEQUENCE [LARGE SCALE GENOMIC DNA]</scope>
    <source>
        <strain evidence="2 3">CCMP1335</strain>
    </source>
</reference>
<evidence type="ECO:0008006" key="4">
    <source>
        <dbReference type="Google" id="ProtNLM"/>
    </source>
</evidence>
<dbReference type="InParanoid" id="B5YLW6"/>
<evidence type="ECO:0000256" key="1">
    <source>
        <dbReference type="SAM" id="SignalP"/>
    </source>
</evidence>
<dbReference type="InterPro" id="IPR001969">
    <property type="entry name" value="Aspartic_peptidase_AS"/>
</dbReference>
<dbReference type="InterPro" id="IPR021109">
    <property type="entry name" value="Peptidase_aspartic_dom_sf"/>
</dbReference>
<organism evidence="2 3">
    <name type="scientific">Thalassiosira pseudonana</name>
    <name type="common">Marine diatom</name>
    <name type="synonym">Cyclotella nana</name>
    <dbReference type="NCBI Taxonomy" id="35128"/>
    <lineage>
        <taxon>Eukaryota</taxon>
        <taxon>Sar</taxon>
        <taxon>Stramenopiles</taxon>
        <taxon>Ochrophyta</taxon>
        <taxon>Bacillariophyta</taxon>
        <taxon>Coscinodiscophyceae</taxon>
        <taxon>Thalassiosirophycidae</taxon>
        <taxon>Thalassiosirales</taxon>
        <taxon>Thalassiosiraceae</taxon>
        <taxon>Thalassiosira</taxon>
    </lineage>
</organism>
<dbReference type="GO" id="GO:0006508">
    <property type="term" value="P:proteolysis"/>
    <property type="evidence" value="ECO:0007669"/>
    <property type="project" value="InterPro"/>
</dbReference>